<dbReference type="Gene3D" id="6.10.140.1330">
    <property type="match status" value="1"/>
</dbReference>
<dbReference type="Pfam" id="PF00999">
    <property type="entry name" value="Na_H_Exchanger"/>
    <property type="match status" value="1"/>
</dbReference>
<evidence type="ECO:0000256" key="6">
    <source>
        <dbReference type="ARBA" id="ARBA00023065"/>
    </source>
</evidence>
<dbReference type="EMBL" id="OU015567">
    <property type="protein sequence ID" value="CAG5111081.1"/>
    <property type="molecule type" value="Genomic_DNA"/>
</dbReference>
<feature type="transmembrane region" description="Helical" evidence="10">
    <location>
        <begin position="418"/>
        <end position="438"/>
    </location>
</feature>
<feature type="transmembrane region" description="Helical" evidence="10">
    <location>
        <begin position="266"/>
        <end position="287"/>
    </location>
</feature>
<dbReference type="InterPro" id="IPR018422">
    <property type="entry name" value="Cation/H_exchanger_CPA1"/>
</dbReference>
<feature type="transmembrane region" description="Helical" evidence="10">
    <location>
        <begin position="81"/>
        <end position="99"/>
    </location>
</feature>
<evidence type="ECO:0000256" key="9">
    <source>
        <dbReference type="RuleBase" id="RU003722"/>
    </source>
</evidence>
<feature type="transmembrane region" description="Helical" evidence="10">
    <location>
        <begin position="450"/>
        <end position="475"/>
    </location>
</feature>
<evidence type="ECO:0000256" key="1">
    <source>
        <dbReference type="ARBA" id="ARBA00004141"/>
    </source>
</evidence>
<keyword evidence="4 10" id="KW-1133">Transmembrane helix</keyword>
<organism evidence="12 13">
    <name type="scientific">Oikopleura dioica</name>
    <name type="common">Tunicate</name>
    <dbReference type="NCBI Taxonomy" id="34765"/>
    <lineage>
        <taxon>Eukaryota</taxon>
        <taxon>Metazoa</taxon>
        <taxon>Chordata</taxon>
        <taxon>Tunicata</taxon>
        <taxon>Appendicularia</taxon>
        <taxon>Copelata</taxon>
        <taxon>Oikopleuridae</taxon>
        <taxon>Oikopleura</taxon>
    </lineage>
</organism>
<feature type="transmembrane region" description="Helical" evidence="10">
    <location>
        <begin position="360"/>
        <end position="379"/>
    </location>
</feature>
<keyword evidence="13" id="KW-1185">Reference proteome</keyword>
<evidence type="ECO:0000256" key="3">
    <source>
        <dbReference type="ARBA" id="ARBA00022692"/>
    </source>
</evidence>
<keyword evidence="3 9" id="KW-0812">Transmembrane</keyword>
<dbReference type="PANTHER" id="PTHR10110:SF98">
    <property type="entry name" value="SODIUM_HYDROGEN EXCHANGER"/>
    <property type="match status" value="1"/>
</dbReference>
<dbReference type="PANTHER" id="PTHR10110">
    <property type="entry name" value="SODIUM/HYDROGEN EXCHANGER"/>
    <property type="match status" value="1"/>
</dbReference>
<evidence type="ECO:0000256" key="4">
    <source>
        <dbReference type="ARBA" id="ARBA00022989"/>
    </source>
</evidence>
<feature type="domain" description="Cation/H+ exchanger transmembrane" evidence="11">
    <location>
        <begin position="70"/>
        <end position="476"/>
    </location>
</feature>
<evidence type="ECO:0000259" key="11">
    <source>
        <dbReference type="Pfam" id="PF00999"/>
    </source>
</evidence>
<evidence type="ECO:0000313" key="12">
    <source>
        <dbReference type="EMBL" id="CAG5111081.1"/>
    </source>
</evidence>
<proteinExistence type="inferred from homology"/>
<feature type="transmembrane region" description="Helical" evidence="10">
    <location>
        <begin position="322"/>
        <end position="339"/>
    </location>
</feature>
<evidence type="ECO:0000256" key="7">
    <source>
        <dbReference type="ARBA" id="ARBA00023136"/>
    </source>
</evidence>
<feature type="transmembrane region" description="Helical" evidence="10">
    <location>
        <begin position="152"/>
        <end position="175"/>
    </location>
</feature>
<evidence type="ECO:0000256" key="5">
    <source>
        <dbReference type="ARBA" id="ARBA00023053"/>
    </source>
</evidence>
<evidence type="ECO:0000256" key="2">
    <source>
        <dbReference type="ARBA" id="ARBA00022448"/>
    </source>
</evidence>
<feature type="transmembrane region" description="Helical" evidence="10">
    <location>
        <begin position="119"/>
        <end position="140"/>
    </location>
</feature>
<evidence type="ECO:0000256" key="8">
    <source>
        <dbReference type="ARBA" id="ARBA00023201"/>
    </source>
</evidence>
<protein>
    <recommendedName>
        <fullName evidence="9">Sodium/hydrogen exchanger</fullName>
    </recommendedName>
</protein>
<keyword evidence="9" id="KW-0050">Antiport</keyword>
<keyword evidence="2 9" id="KW-0813">Transport</keyword>
<dbReference type="NCBIfam" id="TIGR00840">
    <property type="entry name" value="b_cpa1"/>
    <property type="match status" value="1"/>
</dbReference>
<keyword evidence="6 9" id="KW-0406">Ion transport</keyword>
<keyword evidence="7 10" id="KW-0472">Membrane</keyword>
<evidence type="ECO:0000313" key="13">
    <source>
        <dbReference type="Proteomes" id="UP001158576"/>
    </source>
</evidence>
<name>A0ABN7T0D2_OIKDI</name>
<reference evidence="12 13" key="1">
    <citation type="submission" date="2021-04" db="EMBL/GenBank/DDBJ databases">
        <authorList>
            <person name="Bliznina A."/>
        </authorList>
    </citation>
    <scope>NUCLEOTIDE SEQUENCE [LARGE SCALE GENOMIC DNA]</scope>
</reference>
<dbReference type="PRINTS" id="PR01084">
    <property type="entry name" value="NAHEXCHNGR"/>
</dbReference>
<dbReference type="Proteomes" id="UP001158576">
    <property type="component" value="Chromosome 2"/>
</dbReference>
<dbReference type="InterPro" id="IPR006153">
    <property type="entry name" value="Cation/H_exchanger_TM"/>
</dbReference>
<sequence length="760" mass="84867">MGLSPINRSETDFHHESLDYQDPFLIVWGESHDPAPVGKKLPILTTAYGHVEIPLIFTLFILFMGILKIILPYANVCRPKVPDCCLLMSLGFAIGGLVYCTRDFGSHNDKYINIVESFFNPSTFFLILLPPIVLEAGYYMPKGPFMHNIGTILTYAIIGTIFNSFCTGGCLYGVYKAGWMPGLDEAHEMPINPLHMLLFGSIISAVDPVAVIAVFEEIQVNMLLYICVFGESLLNDGVAVVLFKVFEAFLGMDEADIDAKNILRAVLKFFVVAGGGTLFGIVCGYIGAFSTKYTQNKTIVEPLFIFGVSYACYLAAEACGLSAILAVVFCGFTMVSYVEHNISAKSHTVVKQSMKLIAHISEMIIFLLLGTSAITDFWVHWNTAFVMWTLLFISVFRLISVYGLTAILNKNRVEKISFVDQFIMAYGGLRGGIAFGLMKLTSLQLVPHSNAMLCVTLVVVFFTSFIQGATAGPFVQLLQVRKKDDHEKGMNEEVYYRAMGHLNSGINDVVGRYGMSSILRRFERFNAKYINPVFTHDPHLKKDQEILEINKRMNIKEATKIVGGSNRKSVMPTAAKMNIAQMLLPNVAMILPGLGDDLAKSRADSGKKQEEAEENIILHAQLKTGLLPTRENLEAKAIIGEANDTANQNLMKKHKKAVAATRRRSETHRHRHQQYRGNSVVTSGDLHYLHFDEAVSQRAFFSMPRERHISEGRHVSVMETIPDKSGSDDCISVTSEKSWKEHPWRYTQRHEAQVDPRGHE</sequence>
<comment type="subcellular location">
    <subcellularLocation>
        <location evidence="1">Membrane</location>
        <topology evidence="1">Multi-pass membrane protein</topology>
    </subcellularLocation>
</comment>
<gene>
    <name evidence="12" type="ORF">OKIOD_LOCUS14182</name>
</gene>
<feature type="transmembrane region" description="Helical" evidence="10">
    <location>
        <begin position="195"/>
        <end position="215"/>
    </location>
</feature>
<feature type="transmembrane region" description="Helical" evidence="10">
    <location>
        <begin position="53"/>
        <end position="74"/>
    </location>
</feature>
<feature type="transmembrane region" description="Helical" evidence="10">
    <location>
        <begin position="385"/>
        <end position="406"/>
    </location>
</feature>
<evidence type="ECO:0000256" key="10">
    <source>
        <dbReference type="SAM" id="Phobius"/>
    </source>
</evidence>
<keyword evidence="5" id="KW-0915">Sodium</keyword>
<accession>A0ABN7T0D2</accession>
<dbReference type="InterPro" id="IPR004709">
    <property type="entry name" value="NaH_exchanger"/>
</dbReference>
<keyword evidence="8 9" id="KW-0739">Sodium transport</keyword>
<comment type="similarity">
    <text evidence="9">Belongs to the monovalent cation:proton antiporter 1 (CPA1) transporter (TC 2.A.36) family.</text>
</comment>